<dbReference type="AlphaFoldDB" id="A0A5B0E913"/>
<dbReference type="Pfam" id="PF00106">
    <property type="entry name" value="adh_short"/>
    <property type="match status" value="1"/>
</dbReference>
<dbReference type="InterPro" id="IPR002347">
    <property type="entry name" value="SDR_fam"/>
</dbReference>
<keyword evidence="2" id="KW-0560">Oxidoreductase</keyword>
<dbReference type="OrthoDB" id="9797538at2"/>
<dbReference type="EMBL" id="VOBL01000016">
    <property type="protein sequence ID" value="KAA0975188.1"/>
    <property type="molecule type" value="Genomic_DNA"/>
</dbReference>
<evidence type="ECO:0000256" key="1">
    <source>
        <dbReference type="ARBA" id="ARBA00006484"/>
    </source>
</evidence>
<comment type="similarity">
    <text evidence="1 3">Belongs to the short-chain dehydrogenases/reductases (SDR) family.</text>
</comment>
<dbReference type="GO" id="GO:0016491">
    <property type="term" value="F:oxidoreductase activity"/>
    <property type="evidence" value="ECO:0007669"/>
    <property type="project" value="UniProtKB-KW"/>
</dbReference>
<gene>
    <name evidence="4" type="ORF">FQ154_14385</name>
</gene>
<dbReference type="CDD" id="cd05233">
    <property type="entry name" value="SDR_c"/>
    <property type="match status" value="1"/>
</dbReference>
<dbReference type="PRINTS" id="PR00080">
    <property type="entry name" value="SDRFAMILY"/>
</dbReference>
<evidence type="ECO:0000256" key="3">
    <source>
        <dbReference type="RuleBase" id="RU000363"/>
    </source>
</evidence>
<dbReference type="SUPFAM" id="SSF51735">
    <property type="entry name" value="NAD(P)-binding Rossmann-fold domains"/>
    <property type="match status" value="1"/>
</dbReference>
<evidence type="ECO:0000313" key="5">
    <source>
        <dbReference type="Proteomes" id="UP000323856"/>
    </source>
</evidence>
<organism evidence="4 5">
    <name type="scientific">Paeniglutamicibacter gangotriensis</name>
    <dbReference type="NCBI Taxonomy" id="254787"/>
    <lineage>
        <taxon>Bacteria</taxon>
        <taxon>Bacillati</taxon>
        <taxon>Actinomycetota</taxon>
        <taxon>Actinomycetes</taxon>
        <taxon>Micrococcales</taxon>
        <taxon>Micrococcaceae</taxon>
        <taxon>Paeniglutamicibacter</taxon>
    </lineage>
</organism>
<sequence length="266" mass="28387">MNEFLPPETRNPHRSQGTALITGATSGLGTEFCMQLASRGHDLVIVARDSGALTELATRLQAQFAIDVEVLSADLVTDAGVERVAARLSDSARPIRALVNNAGFGLRGNFADNSLQDELGHLRIHTQTPLTLMHAALNSLATAGGGQIINVASVAAFTPRGSYSAAKGLIVNFSRWANVFYADRGISVTALCPGFVHTDFHQRMGVDKSTIPPWGWLHAPDVVRQGLSDSDAGKSVSVPSRRYKIAVALARIAPDALVEKLARRGR</sequence>
<reference evidence="4 5" key="1">
    <citation type="submission" date="2019-07" db="EMBL/GenBank/DDBJ databases">
        <title>Analysis of the biochemical properties, biological activity and biotechnological potential of siderophores and biosurfactants produced by Antarctic psychrotolerant bacteria.</title>
        <authorList>
            <person name="Styczynski M."/>
            <person name="Krucon T."/>
            <person name="Decewicz P."/>
            <person name="Dziewit L."/>
        </authorList>
    </citation>
    <scope>NUCLEOTIDE SEQUENCE [LARGE SCALE GENOMIC DNA]</scope>
    <source>
        <strain evidence="4 5">ANT_H27</strain>
    </source>
</reference>
<dbReference type="PANTHER" id="PTHR44196">
    <property type="entry name" value="DEHYDROGENASE/REDUCTASE SDR FAMILY MEMBER 7B"/>
    <property type="match status" value="1"/>
</dbReference>
<dbReference type="Gene3D" id="3.40.50.720">
    <property type="entry name" value="NAD(P)-binding Rossmann-like Domain"/>
    <property type="match status" value="1"/>
</dbReference>
<dbReference type="PRINTS" id="PR00081">
    <property type="entry name" value="GDHRDH"/>
</dbReference>
<dbReference type="RefSeq" id="WP_149620261.1">
    <property type="nucleotide sequence ID" value="NZ_VOBL01000016.1"/>
</dbReference>
<dbReference type="PIRSF" id="PIRSF000126">
    <property type="entry name" value="11-beta-HSD1"/>
    <property type="match status" value="1"/>
</dbReference>
<evidence type="ECO:0000313" key="4">
    <source>
        <dbReference type="EMBL" id="KAA0975188.1"/>
    </source>
</evidence>
<protein>
    <submittedName>
        <fullName evidence="4">SDR family NAD(P)-dependent oxidoreductase</fullName>
    </submittedName>
</protein>
<dbReference type="Proteomes" id="UP000323856">
    <property type="component" value="Unassembled WGS sequence"/>
</dbReference>
<evidence type="ECO:0000256" key="2">
    <source>
        <dbReference type="ARBA" id="ARBA00023002"/>
    </source>
</evidence>
<name>A0A5B0E913_9MICC</name>
<comment type="caution">
    <text evidence="4">The sequence shown here is derived from an EMBL/GenBank/DDBJ whole genome shotgun (WGS) entry which is preliminary data.</text>
</comment>
<dbReference type="PANTHER" id="PTHR44196:SF2">
    <property type="entry name" value="SHORT-CHAIN DEHYDROGENASE-RELATED"/>
    <property type="match status" value="1"/>
</dbReference>
<dbReference type="InterPro" id="IPR036291">
    <property type="entry name" value="NAD(P)-bd_dom_sf"/>
</dbReference>
<accession>A0A5B0E913</accession>
<proteinExistence type="inferred from homology"/>
<dbReference type="GO" id="GO:0016020">
    <property type="term" value="C:membrane"/>
    <property type="evidence" value="ECO:0007669"/>
    <property type="project" value="TreeGrafter"/>
</dbReference>